<dbReference type="EMBL" id="PRLP01000051">
    <property type="protein sequence ID" value="PPC76494.1"/>
    <property type="molecule type" value="Genomic_DNA"/>
</dbReference>
<dbReference type="Pfam" id="PF12832">
    <property type="entry name" value="MFS_1_like"/>
    <property type="match status" value="1"/>
</dbReference>
<proteinExistence type="predicted"/>
<evidence type="ECO:0000256" key="8">
    <source>
        <dbReference type="SAM" id="Phobius"/>
    </source>
</evidence>
<evidence type="ECO:0000256" key="5">
    <source>
        <dbReference type="ARBA" id="ARBA00022692"/>
    </source>
</evidence>
<evidence type="ECO:0000259" key="9">
    <source>
        <dbReference type="Pfam" id="PF12832"/>
    </source>
</evidence>
<evidence type="ECO:0000256" key="1">
    <source>
        <dbReference type="ARBA" id="ARBA00004429"/>
    </source>
</evidence>
<gene>
    <name evidence="10" type="ORF">C4K68_15250</name>
</gene>
<feature type="transmembrane region" description="Helical" evidence="8">
    <location>
        <begin position="295"/>
        <end position="318"/>
    </location>
</feature>
<keyword evidence="3" id="KW-1003">Cell membrane</keyword>
<comment type="subcellular location">
    <subcellularLocation>
        <location evidence="1">Cell inner membrane</location>
        <topology evidence="1">Multi-pass membrane protein</topology>
    </subcellularLocation>
</comment>
<evidence type="ECO:0000256" key="4">
    <source>
        <dbReference type="ARBA" id="ARBA00022519"/>
    </source>
</evidence>
<feature type="transmembrane region" description="Helical" evidence="8">
    <location>
        <begin position="203"/>
        <end position="225"/>
    </location>
</feature>
<dbReference type="AlphaFoldDB" id="A0A2S5KNS8"/>
<feature type="transmembrane region" description="Helical" evidence="8">
    <location>
        <begin position="163"/>
        <end position="183"/>
    </location>
</feature>
<dbReference type="SUPFAM" id="SSF103473">
    <property type="entry name" value="MFS general substrate transporter"/>
    <property type="match status" value="1"/>
</dbReference>
<feature type="transmembrane region" description="Helical" evidence="8">
    <location>
        <begin position="330"/>
        <end position="355"/>
    </location>
</feature>
<feature type="transmembrane region" description="Helical" evidence="8">
    <location>
        <begin position="271"/>
        <end position="289"/>
    </location>
</feature>
<feature type="transmembrane region" description="Helical" evidence="8">
    <location>
        <begin position="78"/>
        <end position="96"/>
    </location>
</feature>
<evidence type="ECO:0000256" key="6">
    <source>
        <dbReference type="ARBA" id="ARBA00022989"/>
    </source>
</evidence>
<dbReference type="OrthoDB" id="9150135at2"/>
<feature type="domain" description="Major facilitator superfamily associated" evidence="9">
    <location>
        <begin position="12"/>
        <end position="365"/>
    </location>
</feature>
<dbReference type="Gene3D" id="1.20.1250.20">
    <property type="entry name" value="MFS general substrate transporter like domains"/>
    <property type="match status" value="2"/>
</dbReference>
<keyword evidence="6 8" id="KW-1133">Transmembrane helix</keyword>
<dbReference type="GO" id="GO:0005886">
    <property type="term" value="C:plasma membrane"/>
    <property type="evidence" value="ECO:0007669"/>
    <property type="project" value="UniProtKB-SubCell"/>
</dbReference>
<dbReference type="PANTHER" id="PTHR23522:SF10">
    <property type="entry name" value="3-PHENYLPROPIONIC ACID TRANSPORTER-RELATED"/>
    <property type="match status" value="1"/>
</dbReference>
<dbReference type="GO" id="GO:0015528">
    <property type="term" value="F:lactose:proton symporter activity"/>
    <property type="evidence" value="ECO:0007669"/>
    <property type="project" value="TreeGrafter"/>
</dbReference>
<organism evidence="10 11">
    <name type="scientific">Proteobacteria bacterium 228</name>
    <dbReference type="NCBI Taxonomy" id="2083153"/>
    <lineage>
        <taxon>Bacteria</taxon>
        <taxon>Pseudomonadati</taxon>
        <taxon>Pseudomonadota</taxon>
    </lineage>
</organism>
<dbReference type="PIRSF" id="PIRSF004925">
    <property type="entry name" value="HcaT"/>
    <property type="match status" value="1"/>
</dbReference>
<comment type="caution">
    <text evidence="10">The sequence shown here is derived from an EMBL/GenBank/DDBJ whole genome shotgun (WGS) entry which is preliminary data.</text>
</comment>
<dbReference type="PROSITE" id="PS51257">
    <property type="entry name" value="PROKAR_LIPOPROTEIN"/>
    <property type="match status" value="1"/>
</dbReference>
<feature type="transmembrane region" description="Helical" evidence="8">
    <location>
        <begin position="12"/>
        <end position="33"/>
    </location>
</feature>
<dbReference type="InterPro" id="IPR024989">
    <property type="entry name" value="MFS_assoc_dom"/>
</dbReference>
<evidence type="ECO:0000256" key="7">
    <source>
        <dbReference type="ARBA" id="ARBA00023136"/>
    </source>
</evidence>
<evidence type="ECO:0000256" key="2">
    <source>
        <dbReference type="ARBA" id="ARBA00022448"/>
    </source>
</evidence>
<evidence type="ECO:0000313" key="10">
    <source>
        <dbReference type="EMBL" id="PPC76494.1"/>
    </source>
</evidence>
<keyword evidence="2" id="KW-0813">Transport</keyword>
<dbReference type="PANTHER" id="PTHR23522">
    <property type="entry name" value="BLL5896 PROTEIN"/>
    <property type="match status" value="1"/>
</dbReference>
<feature type="transmembrane region" description="Helical" evidence="8">
    <location>
        <begin position="361"/>
        <end position="381"/>
    </location>
</feature>
<dbReference type="InterPro" id="IPR026032">
    <property type="entry name" value="HcaT-like"/>
</dbReference>
<keyword evidence="5 8" id="KW-0812">Transmembrane</keyword>
<feature type="transmembrane region" description="Helical" evidence="8">
    <location>
        <begin position="102"/>
        <end position="128"/>
    </location>
</feature>
<keyword evidence="4" id="KW-0997">Cell inner membrane</keyword>
<dbReference type="NCBIfam" id="NF037955">
    <property type="entry name" value="mfs"/>
    <property type="match status" value="1"/>
</dbReference>
<dbReference type="Proteomes" id="UP000238196">
    <property type="component" value="Unassembled WGS sequence"/>
</dbReference>
<dbReference type="InterPro" id="IPR036259">
    <property type="entry name" value="MFS_trans_sf"/>
</dbReference>
<sequence>MQVPFSRDGLPYWRLSGFYACYFAFIGCFSPYWGLYLKDHGFDGVAIGQLMSIYMATRIVGPNVWGWLADNTGKRLRIIRIGAFLGTLSVITVWLANSWLTMALAMTAFTFFLNAVLPQFEVITLQYLDLQRPYYSRIRIWGSLGFVLAVVGLGVLFEKFPVSLLPLFLMAALAGSWGCACSISEPQGAVNNQQRPSFLQRFLVPQVILFYVVFLLSQVAMGPYYTFYSLYMQAHGYSSMAIGGFWALGVLAEVVLFFYMYRFLRLGVLRLLKLALLISIARWLLTAWAPESLPLAMISQLCHAATFGVLHVCGINLVQQYFSGGNEGQGQALFSAVAYGAGGSLGALVSGYIWVELGMSQTFIFAAIVTGLALLLAWWGLKEQTAASA</sequence>
<feature type="transmembrane region" description="Helical" evidence="8">
    <location>
        <begin position="140"/>
        <end position="157"/>
    </location>
</feature>
<reference evidence="10 11" key="1">
    <citation type="submission" date="2018-02" db="EMBL/GenBank/DDBJ databases">
        <title>novel marine gammaproteobacteria from coastal saline agro ecosystem.</title>
        <authorList>
            <person name="Krishnan R."/>
            <person name="Ramesh Kumar N."/>
        </authorList>
    </citation>
    <scope>NUCLEOTIDE SEQUENCE [LARGE SCALE GENOMIC DNA]</scope>
    <source>
        <strain evidence="10 11">228</strain>
    </source>
</reference>
<feature type="transmembrane region" description="Helical" evidence="8">
    <location>
        <begin position="45"/>
        <end position="66"/>
    </location>
</feature>
<evidence type="ECO:0000313" key="11">
    <source>
        <dbReference type="Proteomes" id="UP000238196"/>
    </source>
</evidence>
<keyword evidence="7 8" id="KW-0472">Membrane</keyword>
<dbReference type="GO" id="GO:0030395">
    <property type="term" value="F:lactose binding"/>
    <property type="evidence" value="ECO:0007669"/>
    <property type="project" value="TreeGrafter"/>
</dbReference>
<feature type="transmembrane region" description="Helical" evidence="8">
    <location>
        <begin position="237"/>
        <end position="259"/>
    </location>
</feature>
<evidence type="ECO:0000256" key="3">
    <source>
        <dbReference type="ARBA" id="ARBA00022475"/>
    </source>
</evidence>
<protein>
    <submittedName>
        <fullName evidence="10">MFS transporter</fullName>
    </submittedName>
</protein>
<accession>A0A2S5KNS8</accession>
<name>A0A2S5KNS8_9PROT</name>